<organism evidence="1 2">
    <name type="scientific">Ferviditalea candida</name>
    <dbReference type="NCBI Taxonomy" id="3108399"/>
    <lineage>
        <taxon>Bacteria</taxon>
        <taxon>Bacillati</taxon>
        <taxon>Bacillota</taxon>
        <taxon>Bacilli</taxon>
        <taxon>Bacillales</taxon>
        <taxon>Paenibacillaceae</taxon>
        <taxon>Ferviditalea</taxon>
    </lineage>
</organism>
<accession>A0ABU5ZEX6</accession>
<protein>
    <recommendedName>
        <fullName evidence="3">KTSC domain-containing protein</fullName>
    </recommendedName>
</protein>
<evidence type="ECO:0008006" key="3">
    <source>
        <dbReference type="Google" id="ProtNLM"/>
    </source>
</evidence>
<evidence type="ECO:0000313" key="1">
    <source>
        <dbReference type="EMBL" id="MEB3101059.1"/>
    </source>
</evidence>
<comment type="caution">
    <text evidence="1">The sequence shown here is derived from an EMBL/GenBank/DDBJ whole genome shotgun (WGS) entry which is preliminary data.</text>
</comment>
<proteinExistence type="predicted"/>
<dbReference type="EMBL" id="JAYJLD010000005">
    <property type="protein sequence ID" value="MEB3101059.1"/>
    <property type="molecule type" value="Genomic_DNA"/>
</dbReference>
<evidence type="ECO:0000313" key="2">
    <source>
        <dbReference type="Proteomes" id="UP001310386"/>
    </source>
</evidence>
<dbReference type="RefSeq" id="WP_371753173.1">
    <property type="nucleotide sequence ID" value="NZ_JAYJLD010000005.1"/>
</dbReference>
<reference evidence="1" key="1">
    <citation type="submission" date="2023-12" db="EMBL/GenBank/DDBJ databases">
        <title>Fervidustalea candida gen. nov., sp. nov., a novel member of the family Paenibacillaceae isolated from a geothermal area.</title>
        <authorList>
            <person name="Li W.-J."/>
            <person name="Jiao J.-Y."/>
            <person name="Chen Y."/>
        </authorList>
    </citation>
    <scope>NUCLEOTIDE SEQUENCE</scope>
    <source>
        <strain evidence="1">SYSU GA230002</strain>
    </source>
</reference>
<keyword evidence="2" id="KW-1185">Reference proteome</keyword>
<gene>
    <name evidence="1" type="ORF">VF724_05220</name>
</gene>
<dbReference type="Proteomes" id="UP001310386">
    <property type="component" value="Unassembled WGS sequence"/>
</dbReference>
<name>A0ABU5ZEX6_9BACL</name>
<sequence length="66" mass="7674">MIPMESRQIIYVDYDDQSSNLTAHYHTGETRTFHAITRDDYRTIEEAANKYDAFVKITTGISEDDL</sequence>